<comment type="caution">
    <text evidence="1">The sequence shown here is derived from an EMBL/GenBank/DDBJ whole genome shotgun (WGS) entry which is preliminary data.</text>
</comment>
<keyword evidence="2" id="KW-1185">Reference proteome</keyword>
<organism evidence="1 2">
    <name type="scientific">Pseudocohnilembus persalinus</name>
    <name type="common">Ciliate</name>
    <dbReference type="NCBI Taxonomy" id="266149"/>
    <lineage>
        <taxon>Eukaryota</taxon>
        <taxon>Sar</taxon>
        <taxon>Alveolata</taxon>
        <taxon>Ciliophora</taxon>
        <taxon>Intramacronucleata</taxon>
        <taxon>Oligohymenophorea</taxon>
        <taxon>Scuticociliatia</taxon>
        <taxon>Philasterida</taxon>
        <taxon>Pseudocohnilembidae</taxon>
        <taxon>Pseudocohnilembus</taxon>
    </lineage>
</organism>
<dbReference type="EMBL" id="LDAU01000114">
    <property type="protein sequence ID" value="KRX04659.1"/>
    <property type="molecule type" value="Genomic_DNA"/>
</dbReference>
<dbReference type="InParanoid" id="A0A0V0QQT8"/>
<dbReference type="Proteomes" id="UP000054937">
    <property type="component" value="Unassembled WGS sequence"/>
</dbReference>
<evidence type="ECO:0000313" key="2">
    <source>
        <dbReference type="Proteomes" id="UP000054937"/>
    </source>
</evidence>
<proteinExistence type="predicted"/>
<name>A0A0V0QQT8_PSEPJ</name>
<dbReference type="AlphaFoldDB" id="A0A0V0QQT8"/>
<gene>
    <name evidence="1" type="ORF">PPERSA_04474</name>
</gene>
<reference evidence="1 2" key="1">
    <citation type="journal article" date="2015" name="Sci. Rep.">
        <title>Genome of the facultative scuticociliatosis pathogen Pseudocohnilembus persalinus provides insight into its virulence through horizontal gene transfer.</title>
        <authorList>
            <person name="Xiong J."/>
            <person name="Wang G."/>
            <person name="Cheng J."/>
            <person name="Tian M."/>
            <person name="Pan X."/>
            <person name="Warren A."/>
            <person name="Jiang C."/>
            <person name="Yuan D."/>
            <person name="Miao W."/>
        </authorList>
    </citation>
    <scope>NUCLEOTIDE SEQUENCE [LARGE SCALE GENOMIC DNA]</scope>
    <source>
        <strain evidence="1">36N120E</strain>
    </source>
</reference>
<protein>
    <submittedName>
        <fullName evidence="1">Uncharacterized protein</fullName>
    </submittedName>
</protein>
<sequence>MAFTRVLKYYSLDQKQWDIIQQNIYEYFQNEQFVRKKEIKFKLESNIELEIKNLSAYQINKQKYKENEVYQHMKDQNNNSVDDLEIKEIQIQNEVPTLKEIEFQLSQIQNNSSIGISDSLSESQIYRAKVFEYSEFLSESKKQDYNKKDEQTMKENIKQQHKNGKYQDEEFNFTTYKNKNKQQFTPNYQNTEKIVNNDKMDQSHNFIDKKLNEKVKNQQNGQNQLLDEFSPIIRYQAFLSIIQLLTDISLQKSINASRRY</sequence>
<accession>A0A0V0QQT8</accession>
<evidence type="ECO:0000313" key="1">
    <source>
        <dbReference type="EMBL" id="KRX04659.1"/>
    </source>
</evidence>